<evidence type="ECO:0000313" key="3">
    <source>
        <dbReference type="WBParaSite" id="TREG1_116690.1"/>
    </source>
</evidence>
<keyword evidence="2" id="KW-1185">Reference proteome</keyword>
<evidence type="ECO:0000313" key="2">
    <source>
        <dbReference type="Proteomes" id="UP000050795"/>
    </source>
</evidence>
<dbReference type="WBParaSite" id="TREG1_116690.1">
    <property type="protein sequence ID" value="TREG1_116690.1"/>
    <property type="gene ID" value="TREG1_116690"/>
</dbReference>
<accession>A0AA85IYG0</accession>
<proteinExistence type="predicted"/>
<keyword evidence="1" id="KW-0175">Coiled coil</keyword>
<evidence type="ECO:0000256" key="1">
    <source>
        <dbReference type="SAM" id="Coils"/>
    </source>
</evidence>
<dbReference type="Proteomes" id="UP000050795">
    <property type="component" value="Unassembled WGS sequence"/>
</dbReference>
<protein>
    <submittedName>
        <fullName evidence="3">Uncharacterized protein</fullName>
    </submittedName>
</protein>
<reference evidence="2" key="1">
    <citation type="submission" date="2022-06" db="EMBL/GenBank/DDBJ databases">
        <authorList>
            <person name="Berger JAMES D."/>
            <person name="Berger JAMES D."/>
        </authorList>
    </citation>
    <scope>NUCLEOTIDE SEQUENCE [LARGE SCALE GENOMIC DNA]</scope>
</reference>
<dbReference type="AlphaFoldDB" id="A0AA85IYG0"/>
<reference evidence="3" key="2">
    <citation type="submission" date="2023-11" db="UniProtKB">
        <authorList>
            <consortium name="WormBaseParasite"/>
        </authorList>
    </citation>
    <scope>IDENTIFICATION</scope>
</reference>
<name>A0AA85IYG0_TRIRE</name>
<organism evidence="2 3">
    <name type="scientific">Trichobilharzia regenti</name>
    <name type="common">Nasal bird schistosome</name>
    <dbReference type="NCBI Taxonomy" id="157069"/>
    <lineage>
        <taxon>Eukaryota</taxon>
        <taxon>Metazoa</taxon>
        <taxon>Spiralia</taxon>
        <taxon>Lophotrochozoa</taxon>
        <taxon>Platyhelminthes</taxon>
        <taxon>Trematoda</taxon>
        <taxon>Digenea</taxon>
        <taxon>Strigeidida</taxon>
        <taxon>Schistosomatoidea</taxon>
        <taxon>Schistosomatidae</taxon>
        <taxon>Trichobilharzia</taxon>
    </lineage>
</organism>
<sequence>MSPKRKLVKKSELRSKHLLNLALKCDRTAISHLFNHLHQKMIDSGFIEDKRHLRDAMDAHWLDDATFQLKLDFEDAYHIWTVRQMDTSAERYENLHKQLLQEYDCLHSRWEEKIKLCNHTEISAVMSKLNGDNKTAYKELLAKLEEDDSCDPPSSCCDDSSTSTSHTHQSTEPTLPRISCYIPCNGCYK</sequence>
<feature type="coiled-coil region" evidence="1">
    <location>
        <begin position="82"/>
        <end position="109"/>
    </location>
</feature>